<sequence length="93" mass="10884">MKIKILKSFSLILADQVEYIAKDKPEAARKFKVDIIKAISNIADLPYGNKKSIYFEDSTIRDLTFKGYTIVYRIKETENIIEVFGFIKFREKL</sequence>
<gene>
    <name evidence="2" type="ORF">EV196_10113</name>
</gene>
<keyword evidence="1" id="KW-1277">Toxin-antitoxin system</keyword>
<dbReference type="OrthoDB" id="1362197at2"/>
<dbReference type="Proteomes" id="UP000295455">
    <property type="component" value="Unassembled WGS sequence"/>
</dbReference>
<dbReference type="Pfam" id="PF05016">
    <property type="entry name" value="ParE_toxin"/>
    <property type="match status" value="1"/>
</dbReference>
<evidence type="ECO:0000256" key="1">
    <source>
        <dbReference type="ARBA" id="ARBA00022649"/>
    </source>
</evidence>
<accession>A0A4R1RQS3</accession>
<reference evidence="2 3" key="1">
    <citation type="submission" date="2019-03" db="EMBL/GenBank/DDBJ databases">
        <title>Genomic Encyclopedia of Type Strains, Phase IV (KMG-IV): sequencing the most valuable type-strain genomes for metagenomic binning, comparative biology and taxonomic classification.</title>
        <authorList>
            <person name="Goeker M."/>
        </authorList>
    </citation>
    <scope>NUCLEOTIDE SEQUENCE [LARGE SCALE GENOMIC DNA]</scope>
    <source>
        <strain evidence="2 3">DSM 18792</strain>
    </source>
</reference>
<dbReference type="InterPro" id="IPR007712">
    <property type="entry name" value="RelE/ParE_toxin"/>
</dbReference>
<dbReference type="Gene3D" id="3.30.2310.20">
    <property type="entry name" value="RelE-like"/>
    <property type="match status" value="1"/>
</dbReference>
<evidence type="ECO:0000313" key="2">
    <source>
        <dbReference type="EMBL" id="TCL68599.1"/>
    </source>
</evidence>
<evidence type="ECO:0000313" key="3">
    <source>
        <dbReference type="Proteomes" id="UP000295455"/>
    </source>
</evidence>
<keyword evidence="3" id="KW-1185">Reference proteome</keyword>
<organism evidence="2 3">
    <name type="scientific">Mariniflexile fucanivorans</name>
    <dbReference type="NCBI Taxonomy" id="264023"/>
    <lineage>
        <taxon>Bacteria</taxon>
        <taxon>Pseudomonadati</taxon>
        <taxon>Bacteroidota</taxon>
        <taxon>Flavobacteriia</taxon>
        <taxon>Flavobacteriales</taxon>
        <taxon>Flavobacteriaceae</taxon>
        <taxon>Mariniflexile</taxon>
    </lineage>
</organism>
<proteinExistence type="predicted"/>
<dbReference type="EMBL" id="SLUP01000001">
    <property type="protein sequence ID" value="TCL68599.1"/>
    <property type="molecule type" value="Genomic_DNA"/>
</dbReference>
<dbReference type="InterPro" id="IPR035093">
    <property type="entry name" value="RelE/ParE_toxin_dom_sf"/>
</dbReference>
<name>A0A4R1RQS3_9FLAO</name>
<dbReference type="AlphaFoldDB" id="A0A4R1RQS3"/>
<protein>
    <submittedName>
        <fullName evidence="2">ParE-like toxin of type II ParDE toxin-antitoxin system</fullName>
    </submittedName>
</protein>
<comment type="caution">
    <text evidence="2">The sequence shown here is derived from an EMBL/GenBank/DDBJ whole genome shotgun (WGS) entry which is preliminary data.</text>
</comment>
<dbReference type="RefSeq" id="WP_132213655.1">
    <property type="nucleotide sequence ID" value="NZ_OX156936.1"/>
</dbReference>